<keyword evidence="1" id="KW-0812">Transmembrane</keyword>
<dbReference type="KEGG" id="ccun:CCUN_0381"/>
<evidence type="ECO:0000256" key="1">
    <source>
        <dbReference type="SAM" id="Phobius"/>
    </source>
</evidence>
<sequence length="56" mass="6176">MLGLNLKLKSILNSNFVLKPLKRVHLKALNLKKPCFASLLSSFAILGLGLTAFIYC</sequence>
<accession>A0A1W6BVA0</accession>
<dbReference type="AlphaFoldDB" id="A0A1W6BVA0"/>
<reference evidence="2" key="1">
    <citation type="submission" date="2017-04" db="EMBL/GenBank/DDBJ databases">
        <title>Complete genome sequence of the Campylobacter cuniculorum type strain LMG24588.</title>
        <authorList>
            <person name="Miller W.G."/>
            <person name="Yee E."/>
            <person name="Revez J."/>
            <person name="Bono J.L."/>
            <person name="Rossi M."/>
        </authorList>
    </citation>
    <scope>NUCLEOTIDE SEQUENCE [LARGE SCALE GENOMIC DNA]</scope>
    <source>
        <strain evidence="2">LMG 24588</strain>
    </source>
</reference>
<dbReference type="EMBL" id="CP020867">
    <property type="protein sequence ID" value="ARJ56033.1"/>
    <property type="molecule type" value="Genomic_DNA"/>
</dbReference>
<protein>
    <submittedName>
        <fullName evidence="2">Uncharacterized protein</fullName>
    </submittedName>
</protein>
<keyword evidence="1" id="KW-0472">Membrane</keyword>
<gene>
    <name evidence="2" type="ORF">CCUN_0381</name>
</gene>
<evidence type="ECO:0000313" key="2">
    <source>
        <dbReference type="EMBL" id="ARJ56033.1"/>
    </source>
</evidence>
<keyword evidence="1" id="KW-1133">Transmembrane helix</keyword>
<name>A0A1W6BVA0_9BACT</name>
<organism evidence="2">
    <name type="scientific">Campylobacter cuniculorum DSM 23162 = LMG 24588</name>
    <dbReference type="NCBI Taxonomy" id="1121267"/>
    <lineage>
        <taxon>Bacteria</taxon>
        <taxon>Pseudomonadati</taxon>
        <taxon>Campylobacterota</taxon>
        <taxon>Epsilonproteobacteria</taxon>
        <taxon>Campylobacterales</taxon>
        <taxon>Campylobacteraceae</taxon>
        <taxon>Campylobacter</taxon>
    </lineage>
</organism>
<dbReference type="Proteomes" id="UP000192902">
    <property type="component" value="Chromosome"/>
</dbReference>
<feature type="transmembrane region" description="Helical" evidence="1">
    <location>
        <begin position="35"/>
        <end position="55"/>
    </location>
</feature>
<proteinExistence type="predicted"/>